<accession>A0ABP5DH36</accession>
<dbReference type="EMBL" id="BAAAQM010000027">
    <property type="protein sequence ID" value="GAA1980230.1"/>
    <property type="molecule type" value="Genomic_DNA"/>
</dbReference>
<keyword evidence="2" id="KW-1185">Reference proteome</keyword>
<evidence type="ECO:0000313" key="2">
    <source>
        <dbReference type="Proteomes" id="UP001499854"/>
    </source>
</evidence>
<dbReference type="RefSeq" id="WP_344659221.1">
    <property type="nucleotide sequence ID" value="NZ_BAAAQM010000027.1"/>
</dbReference>
<comment type="caution">
    <text evidence="1">The sequence shown here is derived from an EMBL/GenBank/DDBJ whole genome shotgun (WGS) entry which is preliminary data.</text>
</comment>
<sequence length="61" mass="6379">MIALAGDSAALPRAQYSYAHATGLFDATSGSNANWNCVGDYLCTAKTGYDGPTGADYRVTR</sequence>
<name>A0ABP5DH36_9ACTN</name>
<proteinExistence type="predicted"/>
<reference evidence="2" key="1">
    <citation type="journal article" date="2019" name="Int. J. Syst. Evol. Microbiol.">
        <title>The Global Catalogue of Microorganisms (GCM) 10K type strain sequencing project: providing services to taxonomists for standard genome sequencing and annotation.</title>
        <authorList>
            <consortium name="The Broad Institute Genomics Platform"/>
            <consortium name="The Broad Institute Genome Sequencing Center for Infectious Disease"/>
            <person name="Wu L."/>
            <person name="Ma J."/>
        </authorList>
    </citation>
    <scope>NUCLEOTIDE SEQUENCE [LARGE SCALE GENOMIC DNA]</scope>
    <source>
        <strain evidence="2">JCM 16013</strain>
    </source>
</reference>
<organism evidence="1 2">
    <name type="scientific">Catenulispora subtropica</name>
    <dbReference type="NCBI Taxonomy" id="450798"/>
    <lineage>
        <taxon>Bacteria</taxon>
        <taxon>Bacillati</taxon>
        <taxon>Actinomycetota</taxon>
        <taxon>Actinomycetes</taxon>
        <taxon>Catenulisporales</taxon>
        <taxon>Catenulisporaceae</taxon>
        <taxon>Catenulispora</taxon>
    </lineage>
</organism>
<protein>
    <submittedName>
        <fullName evidence="1">Uncharacterized protein</fullName>
    </submittedName>
</protein>
<dbReference type="Proteomes" id="UP001499854">
    <property type="component" value="Unassembled WGS sequence"/>
</dbReference>
<gene>
    <name evidence="1" type="ORF">GCM10009838_46690</name>
</gene>
<evidence type="ECO:0000313" key="1">
    <source>
        <dbReference type="EMBL" id="GAA1980230.1"/>
    </source>
</evidence>